<dbReference type="SUPFAM" id="SSF53335">
    <property type="entry name" value="S-adenosyl-L-methionine-dependent methyltransferases"/>
    <property type="match status" value="1"/>
</dbReference>
<accession>A0A239PWU0</accession>
<dbReference type="CDD" id="cd02440">
    <property type="entry name" value="AdoMet_MTases"/>
    <property type="match status" value="1"/>
</dbReference>
<dbReference type="InterPro" id="IPR029063">
    <property type="entry name" value="SAM-dependent_MTases_sf"/>
</dbReference>
<dbReference type="PANTHER" id="PTHR11579">
    <property type="entry name" value="PROTEIN-L-ISOASPARTATE O-METHYLTRANSFERASE"/>
    <property type="match status" value="1"/>
</dbReference>
<proteinExistence type="inferred from homology"/>
<dbReference type="GO" id="GO:0005737">
    <property type="term" value="C:cytoplasm"/>
    <property type="evidence" value="ECO:0007669"/>
    <property type="project" value="TreeGrafter"/>
</dbReference>
<dbReference type="GO" id="GO:0004719">
    <property type="term" value="F:protein-L-isoaspartate (D-aspartate) O-methyltransferase activity"/>
    <property type="evidence" value="ECO:0007669"/>
    <property type="project" value="InterPro"/>
</dbReference>
<dbReference type="AlphaFoldDB" id="A0A239PWU0"/>
<evidence type="ECO:0000313" key="4">
    <source>
        <dbReference type="EMBL" id="SNT74791.1"/>
    </source>
</evidence>
<protein>
    <recommendedName>
        <fullName evidence="2">Protein-L-isoaspartate O-methyltransferase</fullName>
    </recommendedName>
    <alternativeName>
        <fullName evidence="3">Protein L-isoaspartyl methyltransferase</fullName>
    </alternativeName>
</protein>
<dbReference type="Gene3D" id="3.40.50.150">
    <property type="entry name" value="Vaccinia Virus protein VP39"/>
    <property type="match status" value="1"/>
</dbReference>
<keyword evidence="4" id="KW-0489">Methyltransferase</keyword>
<organism evidence="4 5">
    <name type="scientific">Amphiplicatus metriothermophilus</name>
    <dbReference type="NCBI Taxonomy" id="1519374"/>
    <lineage>
        <taxon>Bacteria</taxon>
        <taxon>Pseudomonadati</taxon>
        <taxon>Pseudomonadota</taxon>
        <taxon>Alphaproteobacteria</taxon>
        <taxon>Parvularculales</taxon>
        <taxon>Parvularculaceae</taxon>
        <taxon>Amphiplicatus</taxon>
    </lineage>
</organism>
<evidence type="ECO:0000256" key="3">
    <source>
        <dbReference type="ARBA" id="ARBA00030757"/>
    </source>
</evidence>
<dbReference type="PANTHER" id="PTHR11579:SF18">
    <property type="entry name" value="PROTEIN-L-ISOASPARTATE O-METHYLTRANSFERASE"/>
    <property type="match status" value="1"/>
</dbReference>
<dbReference type="InterPro" id="IPR000682">
    <property type="entry name" value="PCMT"/>
</dbReference>
<comment type="similarity">
    <text evidence="1">Belongs to the methyltransferase superfamily. L-isoaspartyl/D-aspartyl protein methyltransferase family.</text>
</comment>
<evidence type="ECO:0000313" key="5">
    <source>
        <dbReference type="Proteomes" id="UP000198346"/>
    </source>
</evidence>
<keyword evidence="5" id="KW-1185">Reference proteome</keyword>
<reference evidence="4 5" key="1">
    <citation type="submission" date="2017-07" db="EMBL/GenBank/DDBJ databases">
        <authorList>
            <person name="Sun Z.S."/>
            <person name="Albrecht U."/>
            <person name="Echele G."/>
            <person name="Lee C.C."/>
        </authorList>
    </citation>
    <scope>NUCLEOTIDE SEQUENCE [LARGE SCALE GENOMIC DNA]</scope>
    <source>
        <strain evidence="4 5">CGMCC 1.12710</strain>
    </source>
</reference>
<dbReference type="OrthoDB" id="9798496at2"/>
<keyword evidence="4" id="KW-0808">Transferase</keyword>
<dbReference type="RefSeq" id="WP_089412828.1">
    <property type="nucleotide sequence ID" value="NZ_FZQA01000006.1"/>
</dbReference>
<gene>
    <name evidence="4" type="ORF">SAMN06297382_2377</name>
</gene>
<evidence type="ECO:0000256" key="2">
    <source>
        <dbReference type="ARBA" id="ARBA00013346"/>
    </source>
</evidence>
<evidence type="ECO:0000256" key="1">
    <source>
        <dbReference type="ARBA" id="ARBA00005369"/>
    </source>
</evidence>
<dbReference type="Pfam" id="PF01135">
    <property type="entry name" value="PCMT"/>
    <property type="match status" value="1"/>
</dbReference>
<name>A0A239PWU0_9PROT</name>
<dbReference type="EMBL" id="FZQA01000006">
    <property type="protein sequence ID" value="SNT74791.1"/>
    <property type="molecule type" value="Genomic_DNA"/>
</dbReference>
<dbReference type="Proteomes" id="UP000198346">
    <property type="component" value="Unassembled WGS sequence"/>
</dbReference>
<dbReference type="GO" id="GO:0032259">
    <property type="term" value="P:methylation"/>
    <property type="evidence" value="ECO:0007669"/>
    <property type="project" value="UniProtKB-KW"/>
</dbReference>
<sequence length="218" mass="23258">MDYTVARKHMVNSQVRTNDVTDLRLQAALEAIPRERFLPPALRDQAYVEREIPYADGRRLLTVRDLAKLAEEAEIAPTDLVLDVACGSGYSTAVLASLAEMVVAVEADEALASAAQETLSALDIDNAAVVAGDPARGAPDQGPYDVVFIGGGAVAVEPEALLAQLKDGGRLAAIRREGGVSRGVIWRRDGDAIGARTVFDARTAAVLPEFEAPKTFRF</sequence>